<accession>A0A6A5SEE1</accession>
<proteinExistence type="predicted"/>
<organism evidence="1 2">
    <name type="scientific">Clathrospora elynae</name>
    <dbReference type="NCBI Taxonomy" id="706981"/>
    <lineage>
        <taxon>Eukaryota</taxon>
        <taxon>Fungi</taxon>
        <taxon>Dikarya</taxon>
        <taxon>Ascomycota</taxon>
        <taxon>Pezizomycotina</taxon>
        <taxon>Dothideomycetes</taxon>
        <taxon>Pleosporomycetidae</taxon>
        <taxon>Pleosporales</taxon>
        <taxon>Diademaceae</taxon>
        <taxon>Clathrospora</taxon>
    </lineage>
</organism>
<reference evidence="1" key="1">
    <citation type="journal article" date="2020" name="Stud. Mycol.">
        <title>101 Dothideomycetes genomes: a test case for predicting lifestyles and emergence of pathogens.</title>
        <authorList>
            <person name="Haridas S."/>
            <person name="Albert R."/>
            <person name="Binder M."/>
            <person name="Bloem J."/>
            <person name="Labutti K."/>
            <person name="Salamov A."/>
            <person name="Andreopoulos B."/>
            <person name="Baker S."/>
            <person name="Barry K."/>
            <person name="Bills G."/>
            <person name="Bluhm B."/>
            <person name="Cannon C."/>
            <person name="Castanera R."/>
            <person name="Culley D."/>
            <person name="Daum C."/>
            <person name="Ezra D."/>
            <person name="Gonzalez J."/>
            <person name="Henrissat B."/>
            <person name="Kuo A."/>
            <person name="Liang C."/>
            <person name="Lipzen A."/>
            <person name="Lutzoni F."/>
            <person name="Magnuson J."/>
            <person name="Mondo S."/>
            <person name="Nolan M."/>
            <person name="Ohm R."/>
            <person name="Pangilinan J."/>
            <person name="Park H.-J."/>
            <person name="Ramirez L."/>
            <person name="Alfaro M."/>
            <person name="Sun H."/>
            <person name="Tritt A."/>
            <person name="Yoshinaga Y."/>
            <person name="Zwiers L.-H."/>
            <person name="Turgeon B."/>
            <person name="Goodwin S."/>
            <person name="Spatafora J."/>
            <person name="Crous P."/>
            <person name="Grigoriev I."/>
        </authorList>
    </citation>
    <scope>NUCLEOTIDE SEQUENCE</scope>
    <source>
        <strain evidence="1">CBS 161.51</strain>
    </source>
</reference>
<dbReference type="Proteomes" id="UP000800038">
    <property type="component" value="Unassembled WGS sequence"/>
</dbReference>
<dbReference type="AlphaFoldDB" id="A0A6A5SEE1"/>
<evidence type="ECO:0000313" key="2">
    <source>
        <dbReference type="Proteomes" id="UP000800038"/>
    </source>
</evidence>
<sequence length="100" mass="11485">MTKQVPETDYCETDLDPAAFIRSCRVYFYAEQDLGDPSPEEFAEYEEQLGALLTLKQASALVNFEFDMDDCGEVQKLLLLAVHLQLLGLLLYKFKEQKLE</sequence>
<gene>
    <name evidence="1" type="ORF">EJ02DRAFT_425914</name>
</gene>
<protein>
    <submittedName>
        <fullName evidence="1">Uncharacterized protein</fullName>
    </submittedName>
</protein>
<dbReference type="EMBL" id="ML976111">
    <property type="protein sequence ID" value="KAF1938232.1"/>
    <property type="molecule type" value="Genomic_DNA"/>
</dbReference>
<keyword evidence="2" id="KW-1185">Reference proteome</keyword>
<name>A0A6A5SEE1_9PLEO</name>
<evidence type="ECO:0000313" key="1">
    <source>
        <dbReference type="EMBL" id="KAF1938232.1"/>
    </source>
</evidence>